<feature type="domain" description="N-acetyltransferase" evidence="2">
    <location>
        <begin position="6"/>
        <end position="178"/>
    </location>
</feature>
<name>A0A919UZG5_9ACTN</name>
<dbReference type="PROSITE" id="PS51186">
    <property type="entry name" value="GNAT"/>
    <property type="match status" value="1"/>
</dbReference>
<dbReference type="GO" id="GO:0008080">
    <property type="term" value="F:N-acetyltransferase activity"/>
    <property type="evidence" value="ECO:0007669"/>
    <property type="project" value="InterPro"/>
</dbReference>
<evidence type="ECO:0000313" key="4">
    <source>
        <dbReference type="Proteomes" id="UP000655287"/>
    </source>
</evidence>
<dbReference type="SUPFAM" id="SSF55729">
    <property type="entry name" value="Acyl-CoA N-acyltransferases (Nat)"/>
    <property type="match status" value="1"/>
</dbReference>
<dbReference type="InterPro" id="IPR050769">
    <property type="entry name" value="NAT_camello-type"/>
</dbReference>
<dbReference type="AlphaFoldDB" id="A0A919UZG5"/>
<accession>A0A919UZG5</accession>
<dbReference type="Pfam" id="PF00583">
    <property type="entry name" value="Acetyltransf_1"/>
    <property type="match status" value="1"/>
</dbReference>
<dbReference type="EMBL" id="BOOU01000054">
    <property type="protein sequence ID" value="GII79076.1"/>
    <property type="molecule type" value="Genomic_DNA"/>
</dbReference>
<dbReference type="Proteomes" id="UP000655287">
    <property type="component" value="Unassembled WGS sequence"/>
</dbReference>
<proteinExistence type="predicted"/>
<keyword evidence="1" id="KW-0808">Transferase</keyword>
<keyword evidence="4" id="KW-1185">Reference proteome</keyword>
<organism evidence="3 4">
    <name type="scientific">Sphaerisporangium rufum</name>
    <dbReference type="NCBI Taxonomy" id="1381558"/>
    <lineage>
        <taxon>Bacteria</taxon>
        <taxon>Bacillati</taxon>
        <taxon>Actinomycetota</taxon>
        <taxon>Actinomycetes</taxon>
        <taxon>Streptosporangiales</taxon>
        <taxon>Streptosporangiaceae</taxon>
        <taxon>Sphaerisporangium</taxon>
    </lineage>
</organism>
<dbReference type="PANTHER" id="PTHR13947">
    <property type="entry name" value="GNAT FAMILY N-ACETYLTRANSFERASE"/>
    <property type="match status" value="1"/>
</dbReference>
<dbReference type="PANTHER" id="PTHR13947:SF37">
    <property type="entry name" value="LD18367P"/>
    <property type="match status" value="1"/>
</dbReference>
<sequence length="190" mass="20989">MIPSEYRVHPAAPEHLDGARGVMLDTFYREFGYGYRPEWHWDVVDLDGVYLGPARHALFVATTVDQVVGTTAVRAVAPAHPRALADRYPAGATAQLFRVYVSPGHRRRGLARAMVEQARRFVAASPTYQALYLHTDTRIAGAEAFWRSVATVVLDARDGDPARFQTLHLEIPLDRPLPAAPAGRHVTVPA</sequence>
<gene>
    <name evidence="3" type="ORF">Sru01_40580</name>
</gene>
<dbReference type="InterPro" id="IPR016181">
    <property type="entry name" value="Acyl_CoA_acyltransferase"/>
</dbReference>
<dbReference type="CDD" id="cd04301">
    <property type="entry name" value="NAT_SF"/>
    <property type="match status" value="1"/>
</dbReference>
<comment type="caution">
    <text evidence="3">The sequence shown here is derived from an EMBL/GenBank/DDBJ whole genome shotgun (WGS) entry which is preliminary data.</text>
</comment>
<reference evidence="3" key="1">
    <citation type="submission" date="2021-01" db="EMBL/GenBank/DDBJ databases">
        <title>Whole genome shotgun sequence of Sphaerisporangium rufum NBRC 109079.</title>
        <authorList>
            <person name="Komaki H."/>
            <person name="Tamura T."/>
        </authorList>
    </citation>
    <scope>NUCLEOTIDE SEQUENCE</scope>
    <source>
        <strain evidence="3">NBRC 109079</strain>
    </source>
</reference>
<dbReference type="Gene3D" id="3.40.630.30">
    <property type="match status" value="1"/>
</dbReference>
<dbReference type="InterPro" id="IPR000182">
    <property type="entry name" value="GNAT_dom"/>
</dbReference>
<evidence type="ECO:0000313" key="3">
    <source>
        <dbReference type="EMBL" id="GII79076.1"/>
    </source>
</evidence>
<evidence type="ECO:0000256" key="1">
    <source>
        <dbReference type="ARBA" id="ARBA00022679"/>
    </source>
</evidence>
<dbReference type="RefSeq" id="WP_203988799.1">
    <property type="nucleotide sequence ID" value="NZ_BOOU01000054.1"/>
</dbReference>
<protein>
    <submittedName>
        <fullName evidence="3">N-acetyltransferase</fullName>
    </submittedName>
</protein>
<evidence type="ECO:0000259" key="2">
    <source>
        <dbReference type="PROSITE" id="PS51186"/>
    </source>
</evidence>